<evidence type="ECO:0000313" key="3">
    <source>
        <dbReference type="EMBL" id="MPC13554.1"/>
    </source>
</evidence>
<evidence type="ECO:0000313" key="4">
    <source>
        <dbReference type="Proteomes" id="UP000324222"/>
    </source>
</evidence>
<dbReference type="OrthoDB" id="7487068at2759"/>
<dbReference type="EMBL" id="VSRR010000289">
    <property type="protein sequence ID" value="MPC13554.1"/>
    <property type="molecule type" value="Genomic_DNA"/>
</dbReference>
<keyword evidence="3" id="KW-0548">Nucleotidyltransferase</keyword>
<evidence type="ECO:0000256" key="1">
    <source>
        <dbReference type="SAM" id="MobiDB-lite"/>
    </source>
</evidence>
<sequence length="591" mass="65702">MQRRGQAGPAGATGREAEMIPASTADAKTTALCFLSYRHMGNLSLSQAGKAICWRLRPSNMTAKTTATTNMAGVDIMEDDNMDSSTSPTFPITATKRVHASPPRAGHKTFTTTQRRYGLPSCYKPHFRLGDWEMTCRKADCDVNIYNYAKVEPFDQNTDLTEVLGVLRPIDGGDIVEASWIAPHCLPGHVTGKWLRLKVIPTPHPGCLPKWHISYSGWSAYHTALASPPDLSALPLEEAAGTLARTLEAAGKTAFRLTTHRSTRCAGKPWWTDECAQTVRDRHRAGNKWRKTPTLQAGTNYRRLDAICARVILQAKRKAWDSHCSSLSTRRTWDFIHAMEEAKTRSPIPIQDPSRQPLSDPQKAEIPADHYCQKIGHPSALHPPSKLTSVITTAITSSGTQELTQPFTSHEMASALGSLKTGKSPGPDHIPYEFLTHSSSSFQATLLQLCNTSWSHGSFATCWKPSILIPIPKPGKDSTLPASYRPIALLSCMEKLMERLVATRLSWWLEEHHLLREEQCDFWPHRSSLDVLGQIEYHICDTYHHRQVMLVLFVDLEGAFDSAPHKGILYKLARMDDITIVSMAPSLAEAQ</sequence>
<dbReference type="GO" id="GO:0003964">
    <property type="term" value="F:RNA-directed DNA polymerase activity"/>
    <property type="evidence" value="ECO:0007669"/>
    <property type="project" value="UniProtKB-KW"/>
</dbReference>
<name>A0A5B7CXS1_PORTR</name>
<proteinExistence type="predicted"/>
<comment type="caution">
    <text evidence="3">The sequence shown here is derived from an EMBL/GenBank/DDBJ whole genome shotgun (WGS) entry which is preliminary data.</text>
</comment>
<dbReference type="AlphaFoldDB" id="A0A5B7CXS1"/>
<dbReference type="CDD" id="cd01650">
    <property type="entry name" value="RT_nLTR_like"/>
    <property type="match status" value="1"/>
</dbReference>
<dbReference type="Pfam" id="PF00078">
    <property type="entry name" value="RVT_1"/>
    <property type="match status" value="1"/>
</dbReference>
<keyword evidence="3" id="KW-0695">RNA-directed DNA polymerase</keyword>
<organism evidence="3 4">
    <name type="scientific">Portunus trituberculatus</name>
    <name type="common">Swimming crab</name>
    <name type="synonym">Neptunus trituberculatus</name>
    <dbReference type="NCBI Taxonomy" id="210409"/>
    <lineage>
        <taxon>Eukaryota</taxon>
        <taxon>Metazoa</taxon>
        <taxon>Ecdysozoa</taxon>
        <taxon>Arthropoda</taxon>
        <taxon>Crustacea</taxon>
        <taxon>Multicrustacea</taxon>
        <taxon>Malacostraca</taxon>
        <taxon>Eumalacostraca</taxon>
        <taxon>Eucarida</taxon>
        <taxon>Decapoda</taxon>
        <taxon>Pleocyemata</taxon>
        <taxon>Brachyura</taxon>
        <taxon>Eubrachyura</taxon>
        <taxon>Portunoidea</taxon>
        <taxon>Portunidae</taxon>
        <taxon>Portuninae</taxon>
        <taxon>Portunus</taxon>
    </lineage>
</organism>
<dbReference type="InterPro" id="IPR000477">
    <property type="entry name" value="RT_dom"/>
</dbReference>
<keyword evidence="4" id="KW-1185">Reference proteome</keyword>
<gene>
    <name evidence="3" type="ORF">E2C01_006292</name>
</gene>
<dbReference type="Proteomes" id="UP000324222">
    <property type="component" value="Unassembled WGS sequence"/>
</dbReference>
<dbReference type="PANTHER" id="PTHR19446">
    <property type="entry name" value="REVERSE TRANSCRIPTASES"/>
    <property type="match status" value="1"/>
</dbReference>
<accession>A0A5B7CXS1</accession>
<feature type="region of interest" description="Disordered" evidence="1">
    <location>
        <begin position="1"/>
        <end position="21"/>
    </location>
</feature>
<keyword evidence="3" id="KW-0808">Transferase</keyword>
<protein>
    <submittedName>
        <fullName evidence="3">Putative RNA-directed DNA polymerase from transposon X-element</fullName>
    </submittedName>
</protein>
<reference evidence="3 4" key="1">
    <citation type="submission" date="2019-05" db="EMBL/GenBank/DDBJ databases">
        <title>Another draft genome of Portunus trituberculatus and its Hox gene families provides insights of decapod evolution.</title>
        <authorList>
            <person name="Jeong J.-H."/>
            <person name="Song I."/>
            <person name="Kim S."/>
            <person name="Choi T."/>
            <person name="Kim D."/>
            <person name="Ryu S."/>
            <person name="Kim W."/>
        </authorList>
    </citation>
    <scope>NUCLEOTIDE SEQUENCE [LARGE SCALE GENOMIC DNA]</scope>
    <source>
        <tissue evidence="3">Muscle</tissue>
    </source>
</reference>
<dbReference type="PROSITE" id="PS50878">
    <property type="entry name" value="RT_POL"/>
    <property type="match status" value="1"/>
</dbReference>
<feature type="domain" description="Reverse transcriptase" evidence="2">
    <location>
        <begin position="452"/>
        <end position="591"/>
    </location>
</feature>
<evidence type="ECO:0000259" key="2">
    <source>
        <dbReference type="PROSITE" id="PS50878"/>
    </source>
</evidence>